<dbReference type="AlphaFoldDB" id="A0A1C5HGP0"/>
<reference evidence="2 3" key="1">
    <citation type="submission" date="2016-06" db="EMBL/GenBank/DDBJ databases">
        <authorList>
            <person name="Kjaerup R.B."/>
            <person name="Dalgaard T.S."/>
            <person name="Juul-Madsen H.R."/>
        </authorList>
    </citation>
    <scope>NUCLEOTIDE SEQUENCE [LARGE SCALE GENOMIC DNA]</scope>
    <source>
        <strain evidence="2 3">DSM 45097</strain>
    </source>
</reference>
<dbReference type="PANTHER" id="PTHR43685:SF3">
    <property type="entry name" value="SLR2126 PROTEIN"/>
    <property type="match status" value="1"/>
</dbReference>
<keyword evidence="2" id="KW-0808">Transferase</keyword>
<protein>
    <submittedName>
        <fullName evidence="2">Glycosyltransferase, GT2 family</fullName>
    </submittedName>
</protein>
<dbReference type="CDD" id="cd00761">
    <property type="entry name" value="Glyco_tranf_GTA_type"/>
    <property type="match status" value="1"/>
</dbReference>
<dbReference type="PANTHER" id="PTHR43685">
    <property type="entry name" value="GLYCOSYLTRANSFERASE"/>
    <property type="match status" value="1"/>
</dbReference>
<dbReference type="EMBL" id="LT607751">
    <property type="protein sequence ID" value="SCG45170.1"/>
    <property type="molecule type" value="Genomic_DNA"/>
</dbReference>
<keyword evidence="3" id="KW-1185">Reference proteome</keyword>
<gene>
    <name evidence="2" type="ORF">GA0074704_1698</name>
</gene>
<evidence type="ECO:0000313" key="3">
    <source>
        <dbReference type="Proteomes" id="UP000198210"/>
    </source>
</evidence>
<dbReference type="GO" id="GO:0016740">
    <property type="term" value="F:transferase activity"/>
    <property type="evidence" value="ECO:0007669"/>
    <property type="project" value="UniProtKB-KW"/>
</dbReference>
<dbReference type="RefSeq" id="WP_088969989.1">
    <property type="nucleotide sequence ID" value="NZ_JBHLYF010000042.1"/>
</dbReference>
<name>A0A1C5HGP0_9ACTN</name>
<feature type="domain" description="Glycosyltransferase 2-like" evidence="1">
    <location>
        <begin position="30"/>
        <end position="217"/>
    </location>
</feature>
<dbReference type="Gene3D" id="3.90.550.10">
    <property type="entry name" value="Spore Coat Polysaccharide Biosynthesis Protein SpsA, Chain A"/>
    <property type="match status" value="1"/>
</dbReference>
<organism evidence="2 3">
    <name type="scientific">Micromonospora siamensis</name>
    <dbReference type="NCBI Taxonomy" id="299152"/>
    <lineage>
        <taxon>Bacteria</taxon>
        <taxon>Bacillati</taxon>
        <taxon>Actinomycetota</taxon>
        <taxon>Actinomycetes</taxon>
        <taxon>Micromonosporales</taxon>
        <taxon>Micromonosporaceae</taxon>
        <taxon>Micromonospora</taxon>
    </lineage>
</organism>
<proteinExistence type="predicted"/>
<dbReference type="InterPro" id="IPR050834">
    <property type="entry name" value="Glycosyltransf_2"/>
</dbReference>
<dbReference type="Pfam" id="PF00535">
    <property type="entry name" value="Glycos_transf_2"/>
    <property type="match status" value="1"/>
</dbReference>
<dbReference type="InterPro" id="IPR029044">
    <property type="entry name" value="Nucleotide-diphossugar_trans"/>
</dbReference>
<evidence type="ECO:0000259" key="1">
    <source>
        <dbReference type="Pfam" id="PF00535"/>
    </source>
</evidence>
<sequence length="554" mass="60168">MSAVPRVHRNDWSTLTVPDLGSWRPELSVSVVIPAYNCQASLDLTLASLSRQTYPDELLEVVVVDDGSQPPIELPAVRPANTRLVRAGEHSDGWGRANALHVGATVSTGEVLHWLDADMVAHPAHVEAQLRWHHVAPYAVTLGYKRFVDTCPGAADWPTPDAVVALWDAGTPQRLFDTEGEPHDYVERYIDRTDQLRAADHEVFGIHVGATAALRRELYQACGGLDTTLRLGEDTELGYRLAAAGALFVPEPLAGSWHLGASHVMQDKERVQRHNRPYLADRMPYPRWLRRVGGSNWSVPLVEAVVTAGDEPLERVRAAVDAVLGGDERDLVVCLVGPWDRLGEGRRRVLADPDLDLRLLAETYRGDPRVRLVTEAPHTPFPAAYRLDLPARHGLGPHAVRRLVELADREQVGLVELRPSGATDGPATRLWRTAALGRVDRVGTAGRSLADAVTELHGSRTVAAETIGMVDLGRFAPEQLAAGLRTIADPALGGSRWVPNAVEVAGVRSLAKATVLVGTLAGRKLSARIRRRVVRPAVPVRPRPDGGAQPPGDG</sequence>
<dbReference type="InterPro" id="IPR001173">
    <property type="entry name" value="Glyco_trans_2-like"/>
</dbReference>
<dbReference type="SUPFAM" id="SSF53448">
    <property type="entry name" value="Nucleotide-diphospho-sugar transferases"/>
    <property type="match status" value="1"/>
</dbReference>
<accession>A0A1C5HGP0</accession>
<evidence type="ECO:0000313" key="2">
    <source>
        <dbReference type="EMBL" id="SCG45170.1"/>
    </source>
</evidence>
<dbReference type="Proteomes" id="UP000198210">
    <property type="component" value="Chromosome I"/>
</dbReference>